<feature type="compositionally biased region" description="Gly residues" evidence="1">
    <location>
        <begin position="787"/>
        <end position="809"/>
    </location>
</feature>
<evidence type="ECO:0000259" key="2">
    <source>
        <dbReference type="Pfam" id="PF14893"/>
    </source>
</evidence>
<feature type="compositionally biased region" description="Basic and acidic residues" evidence="1">
    <location>
        <begin position="321"/>
        <end position="353"/>
    </location>
</feature>
<feature type="region of interest" description="Disordered" evidence="1">
    <location>
        <begin position="319"/>
        <end position="417"/>
    </location>
</feature>
<dbReference type="AlphaFoldDB" id="A0AA41MFP9"/>
<evidence type="ECO:0000256" key="1">
    <source>
        <dbReference type="SAM" id="MobiDB-lite"/>
    </source>
</evidence>
<gene>
    <name evidence="3" type="ORF">SUZIE_110650</name>
</gene>
<feature type="region of interest" description="Disordered" evidence="1">
    <location>
        <begin position="1"/>
        <end position="80"/>
    </location>
</feature>
<reference evidence="3" key="1">
    <citation type="submission" date="2020-03" db="EMBL/GenBank/DDBJ databases">
        <title>Studies in the Genomics of Life Span.</title>
        <authorList>
            <person name="Glass D."/>
        </authorList>
    </citation>
    <scope>NUCLEOTIDE SEQUENCE</scope>
    <source>
        <strain evidence="3">SUZIE</strain>
        <tissue evidence="3">Muscle</tissue>
    </source>
</reference>
<dbReference type="Proteomes" id="UP001166674">
    <property type="component" value="Unassembled WGS sequence"/>
</dbReference>
<dbReference type="EMBL" id="JAATJV010158256">
    <property type="protein sequence ID" value="MBZ3870981.1"/>
    <property type="molecule type" value="Genomic_DNA"/>
</dbReference>
<name>A0AA41MFP9_SCICA</name>
<dbReference type="PANTHER" id="PTHR15468:SF2">
    <property type="entry name" value="ZINC FINGER PROTEIN 185"/>
    <property type="match status" value="1"/>
</dbReference>
<sequence>MSISALGGSTKGKSLPPGEEERNNVLKQMKVRTTLKGDKSWITKQDESEGRTIELPAGRNRATSFSSAGEVSKARAPSTRAPTGYIIRGVFTKPIDSSSQAQQHFPKANGAPKSAAGLVKAATTGPPRPTSSGYKMTTEDYKKLAPYNIRRSSTSGDVEEEEVPVSSDEQKRRSEAASSVVRKTAPREHSYVLSAVKKSTGSPTQETQAPFIAKRVEVVDEDGPSERSQEPHALARSTPGLSRKEALQSPVLLTAAFFARVDGGRTKVSQEIWIKHMPSVPSPSRSQEPSSRGEEIVRLQIMTPRAGLRLVAPDLEGMRSFQDHKDKESPCPTELKRDLAGETFKDPNTDSERSSAQLNDGNVRSGAMGSAPEGLAGADISSERGGLGSAASFTPLMEDQDVHGANSHSCKPGPVAISSSTTLASAVLDDRKSDSTADLQDTKADPKGIPAAYEEKNVANKICEAWQERPEALGVGQGDPAAPTPQPADLSTPEWQSSPGGPEQLVELESCASRVRSPSNCMVTVTVTAVSEQPHVYIPAPPVELDSNSTTRGILFVKEYMNASEVSSRKPASSSYGSVSNIEDSFNMEKKLPYDSIPHSESVEFAVNQWVISWIRSSFTKTPSTVGNAMRSSSRLQQRLPPSAHTLLDHAPPDQSQGQEVAAAVGEGGAEDERRAADEAEEAGEVGVADEARASDEEGAAGDMGVAGVLGALGMVGAAGEAGAAGDGGVAGEAGAAGEAAAAGGVEEAGEVGAAHEARVSDEEGAAGDMGVAGIIGAVGMAGAAGEGGTAGDGGAAGEAGDAGEGGAAGERRAAEEAEEAGEVGAADEARESDEEGAAGDMGVAGVLGAVGMAGAAGEAGAVGEERVLDMAGGTDEAGARTQQWNQALQPVLENMAYEELRSFSGMEEPACGEDSFESWLDHANDMLYLWRHISERERRRRLVESLGGPALDLMCGLLEEYPDTPAQDCLAALVQVFGNKDTGMTARLKFLTCAQRPQETLFAYVMRLEGLLQVALEKGAIHPAIADQLRARQVLMRARPNQMLQNNLRRMRLERRPPGFLGLLRLIRETEAWEAARARNEQLEGQEGAIVHSGDPAASQGVQAQGDAAESAPTTNDTSHPYPGNGDASAVAPDPEHAAEDNSGPDDAIASPATRRSENALVPAGLDQAGHNEAPGAPTPARMGRVSDASPGGPGWMPEDRAQEEEREA</sequence>
<feature type="compositionally biased region" description="Basic and acidic residues" evidence="1">
    <location>
        <begin position="429"/>
        <end position="446"/>
    </location>
</feature>
<evidence type="ECO:0000313" key="3">
    <source>
        <dbReference type="EMBL" id="MBZ3870981.1"/>
    </source>
</evidence>
<dbReference type="PANTHER" id="PTHR15468">
    <property type="entry name" value="ZNF185"/>
    <property type="match status" value="1"/>
</dbReference>
<evidence type="ECO:0000313" key="4">
    <source>
        <dbReference type="Proteomes" id="UP001166674"/>
    </source>
</evidence>
<proteinExistence type="predicted"/>
<accession>A0AA41MFP9</accession>
<protein>
    <submittedName>
        <fullName evidence="3">Zinc finger protein 185</fullName>
    </submittedName>
</protein>
<feature type="region of interest" description="Disordered" evidence="1">
    <location>
        <begin position="429"/>
        <end position="448"/>
    </location>
</feature>
<organism evidence="3 4">
    <name type="scientific">Sciurus carolinensis</name>
    <name type="common">Eastern gray squirrel</name>
    <dbReference type="NCBI Taxonomy" id="30640"/>
    <lineage>
        <taxon>Eukaryota</taxon>
        <taxon>Metazoa</taxon>
        <taxon>Chordata</taxon>
        <taxon>Craniata</taxon>
        <taxon>Vertebrata</taxon>
        <taxon>Euteleostomi</taxon>
        <taxon>Mammalia</taxon>
        <taxon>Eutheria</taxon>
        <taxon>Euarchontoglires</taxon>
        <taxon>Glires</taxon>
        <taxon>Rodentia</taxon>
        <taxon>Sciuromorpha</taxon>
        <taxon>Sciuridae</taxon>
        <taxon>Sciurinae</taxon>
        <taxon>Sciurini</taxon>
        <taxon>Sciurus</taxon>
    </lineage>
</organism>
<keyword evidence="4" id="KW-1185">Reference proteome</keyword>
<feature type="region of interest" description="Disordered" evidence="1">
    <location>
        <begin position="1087"/>
        <end position="1210"/>
    </location>
</feature>
<dbReference type="Pfam" id="PF14893">
    <property type="entry name" value="PNMA"/>
    <property type="match status" value="1"/>
</dbReference>
<comment type="caution">
    <text evidence="3">The sequence shown here is derived from an EMBL/GenBank/DDBJ whole genome shotgun (WGS) entry which is preliminary data.</text>
</comment>
<feature type="compositionally biased region" description="Basic and acidic residues" evidence="1">
    <location>
        <begin position="214"/>
        <end position="230"/>
    </location>
</feature>
<feature type="region of interest" description="Disordered" evidence="1">
    <location>
        <begin position="787"/>
        <end position="838"/>
    </location>
</feature>
<dbReference type="InterPro" id="IPR052621">
    <property type="entry name" value="Cell_Prolif/Cornif_Regul"/>
</dbReference>
<feature type="domain" description="Paraneoplastic antigen Ma-like C-terminal" evidence="2">
    <location>
        <begin position="904"/>
        <end position="1065"/>
    </location>
</feature>
<feature type="compositionally biased region" description="Polar residues" evidence="1">
    <location>
        <begin position="197"/>
        <end position="208"/>
    </location>
</feature>
<feature type="region of interest" description="Disordered" evidence="1">
    <location>
        <begin position="473"/>
        <end position="503"/>
    </location>
</feature>
<feature type="region of interest" description="Disordered" evidence="1">
    <location>
        <begin position="97"/>
        <end position="245"/>
    </location>
</feature>
<feature type="region of interest" description="Disordered" evidence="1">
    <location>
        <begin position="644"/>
        <end position="700"/>
    </location>
</feature>
<dbReference type="InterPro" id="IPR048270">
    <property type="entry name" value="PNMA_C"/>
</dbReference>
<feature type="compositionally biased region" description="Basic and acidic residues" evidence="1">
    <location>
        <begin position="35"/>
        <end position="52"/>
    </location>
</feature>